<protein>
    <submittedName>
        <fullName evidence="1">Uncharacterized protein</fullName>
    </submittedName>
</protein>
<sequence length="81" mass="9181">MTLFDYTGGAGLYAGKALGGRRRPRYRRFESAAEALRFAIEDMPGAQQLGSLLEVDEARFDYRAIRALYDAPGYPLHRRIK</sequence>
<dbReference type="EMBL" id="CP042276">
    <property type="protein sequence ID" value="QDY97477.1"/>
    <property type="molecule type" value="Genomic_DNA"/>
</dbReference>
<reference evidence="1 2" key="1">
    <citation type="journal article" date="2017" name="Genome Announc.">
        <title>Draft Genome Sequence of Agrobacterium tumefaciens Biovar 1 Strain 186, Isolated from Walnut.</title>
        <authorList>
            <person name="Poret-Peterson A.T."/>
            <person name="Bhatnagar S."/>
            <person name="McClean A.E."/>
            <person name="Kluepfel D.A."/>
        </authorList>
    </citation>
    <scope>NUCLEOTIDE SEQUENCE [LARGE SCALE GENOMIC DNA]</scope>
    <source>
        <strain evidence="1 2">186</strain>
    </source>
</reference>
<gene>
    <name evidence="1" type="ORF">CG010_025125</name>
</gene>
<organism evidence="1 2">
    <name type="scientific">Agrobacterium tumefaciens</name>
    <dbReference type="NCBI Taxonomy" id="358"/>
    <lineage>
        <taxon>Bacteria</taxon>
        <taxon>Pseudomonadati</taxon>
        <taxon>Pseudomonadota</taxon>
        <taxon>Alphaproteobacteria</taxon>
        <taxon>Hyphomicrobiales</taxon>
        <taxon>Rhizobiaceae</taxon>
        <taxon>Rhizobium/Agrobacterium group</taxon>
        <taxon>Agrobacterium</taxon>
        <taxon>Agrobacterium tumefaciens complex</taxon>
    </lineage>
</organism>
<proteinExistence type="predicted"/>
<accession>A0AAP9E9N2</accession>
<keyword evidence="1" id="KW-0614">Plasmid</keyword>
<dbReference type="RefSeq" id="WP_044460326.1">
    <property type="nucleotide sequence ID" value="NZ_CP042276.1"/>
</dbReference>
<geneLocation type="plasmid" evidence="2">
    <name>pat</name>
</geneLocation>
<evidence type="ECO:0000313" key="2">
    <source>
        <dbReference type="Proteomes" id="UP000222296"/>
    </source>
</evidence>
<evidence type="ECO:0000313" key="1">
    <source>
        <dbReference type="EMBL" id="QDY97477.1"/>
    </source>
</evidence>
<name>A0AAP9E9N2_AGRTU</name>
<dbReference type="Proteomes" id="UP000222296">
    <property type="component" value="Plasmid pAt"/>
</dbReference>
<dbReference type="AlphaFoldDB" id="A0AAP9E9N2"/>